<organism evidence="2 3">
    <name type="scientific">Pseudomonas ekonensis</name>
    <dbReference type="NCBI Taxonomy" id="2842353"/>
    <lineage>
        <taxon>Bacteria</taxon>
        <taxon>Pseudomonadati</taxon>
        <taxon>Pseudomonadota</taxon>
        <taxon>Gammaproteobacteria</taxon>
        <taxon>Pseudomonadales</taxon>
        <taxon>Pseudomonadaceae</taxon>
        <taxon>Pseudomonas</taxon>
    </lineage>
</organism>
<proteinExistence type="predicted"/>
<gene>
    <name evidence="2" type="ORF">KVG96_14120</name>
</gene>
<comment type="caution">
    <text evidence="2">The sequence shown here is derived from an EMBL/GenBank/DDBJ whole genome shotgun (WGS) entry which is preliminary data.</text>
</comment>
<keyword evidence="3" id="KW-1185">Reference proteome</keyword>
<sequence>MRSLALLLGLGLSLDAFAAAMRWGDIRDGSLYLQADRPDTLTVRWAPAWQADANEEHLYLLDGQGKLQGERLIAASETRGSQSWPLAPGAASYRLEIPGYSFRNYRVEHDERTVALFAPAKVHFCAETRDGDTLYFKVAPGERAILAGKFHGGVDALQAQRVGDGQVLTLKLLPYPAYWQFDQVSLPVSDREQLWRLRLQGSGKAAFWLDGTANLFAQAPGQLKPLREDDGQTRLTLHDKVLGRTPDLGVALPYVLPPPASHAVLDALKPAAASYYSFVDVTAKNPHFEDVFRQAYQERFGIRQDITLLAGSQRQADLRADTQSNGGLDAWLAGTRALGGKGTHYIGFADEPNLNYASYEQYRAIFASMARQVRSDPANAAAGVRIAMPASSRLVNGPFADHAADKRGLDWARRLLDESAAQVDALAWHEWMIRDLLATRTYRDSVQRAAQLVGLDAHGAPRKALLLDQTNLSSGSSLSPYDQDTHYASLWWASVVINASQDGLLTMLNWFQAADEPQYPKGMIRVPGDDRFELKPVGLAQQFIRQHWLHQVLWLDNDAFEVDALAMAGDDQRSLLGVNKGTRLQRVDLSGAKCPLNNGALRYFGADNRSRDAPFRCQDGRVRFDLPGQTLFALRWSAS</sequence>
<feature type="chain" id="PRO_5046229484" evidence="1">
    <location>
        <begin position="19"/>
        <end position="639"/>
    </location>
</feature>
<feature type="signal peptide" evidence="1">
    <location>
        <begin position="1"/>
        <end position="18"/>
    </location>
</feature>
<reference evidence="2 3" key="1">
    <citation type="submission" date="2021-06" db="EMBL/GenBank/DDBJ databases">
        <title>Updating the genus Pseudomonas: Description of 43 new species and partition of the Pseudomonas putida group.</title>
        <authorList>
            <person name="Girard L."/>
            <person name="Lood C."/>
            <person name="Vandamme P."/>
            <person name="Rokni-Zadeh H."/>
            <person name="Van Noort V."/>
            <person name="Hofte M."/>
            <person name="Lavigne R."/>
            <person name="De Mot R."/>
        </authorList>
    </citation>
    <scope>NUCLEOTIDE SEQUENCE [LARGE SCALE GENOMIC DNA]</scope>
    <source>
        <strain evidence="2 3">COR58</strain>
    </source>
</reference>
<keyword evidence="1" id="KW-0732">Signal</keyword>
<protein>
    <submittedName>
        <fullName evidence="2">Uncharacterized protein</fullName>
    </submittedName>
</protein>
<evidence type="ECO:0000256" key="1">
    <source>
        <dbReference type="SAM" id="SignalP"/>
    </source>
</evidence>
<dbReference type="EMBL" id="JAHSTS010000002">
    <property type="protein sequence ID" value="MBV4459093.1"/>
    <property type="molecule type" value="Genomic_DNA"/>
</dbReference>
<name>A0ABS6PF43_9PSED</name>
<accession>A0ABS6PF43</accession>
<evidence type="ECO:0000313" key="3">
    <source>
        <dbReference type="Proteomes" id="UP000765224"/>
    </source>
</evidence>
<dbReference type="RefSeq" id="WP_217892700.1">
    <property type="nucleotide sequence ID" value="NZ_JAHSTS010000002.1"/>
</dbReference>
<dbReference type="Proteomes" id="UP000765224">
    <property type="component" value="Unassembled WGS sequence"/>
</dbReference>
<evidence type="ECO:0000313" key="2">
    <source>
        <dbReference type="EMBL" id="MBV4459093.1"/>
    </source>
</evidence>